<dbReference type="InterPro" id="IPR023393">
    <property type="entry name" value="START-like_dom_sf"/>
</dbReference>
<reference evidence="2 3" key="1">
    <citation type="submission" date="2021-01" db="EMBL/GenBank/DDBJ databases">
        <title>WGS of actinomycetes isolated from Thailand.</title>
        <authorList>
            <person name="Thawai C."/>
        </authorList>
    </citation>
    <scope>NUCLEOTIDE SEQUENCE [LARGE SCALE GENOMIC DNA]</scope>
    <source>
        <strain evidence="2 3">CA3R110</strain>
    </source>
</reference>
<protein>
    <submittedName>
        <fullName evidence="2">SRPBCC family protein</fullName>
    </submittedName>
</protein>
<dbReference type="PANTHER" id="PTHR38588">
    <property type="entry name" value="BLL0334 PROTEIN"/>
    <property type="match status" value="1"/>
</dbReference>
<dbReference type="CDD" id="cd07823">
    <property type="entry name" value="SRPBCC_5"/>
    <property type="match status" value="1"/>
</dbReference>
<proteinExistence type="predicted"/>
<dbReference type="Pfam" id="PF06240">
    <property type="entry name" value="COXG"/>
    <property type="match status" value="1"/>
</dbReference>
<dbReference type="SUPFAM" id="SSF55961">
    <property type="entry name" value="Bet v1-like"/>
    <property type="match status" value="1"/>
</dbReference>
<dbReference type="EMBL" id="JAERRG010000013">
    <property type="protein sequence ID" value="MBL1116448.1"/>
    <property type="molecule type" value="Genomic_DNA"/>
</dbReference>
<name>A0ABS1PVI6_9ACTN</name>
<keyword evidence="1" id="KW-1133">Transmembrane helix</keyword>
<dbReference type="Gene3D" id="3.30.530.20">
    <property type="match status" value="1"/>
</dbReference>
<dbReference type="PANTHER" id="PTHR38588:SF1">
    <property type="entry name" value="BLL0334 PROTEIN"/>
    <property type="match status" value="1"/>
</dbReference>
<feature type="transmembrane region" description="Helical" evidence="1">
    <location>
        <begin position="182"/>
        <end position="200"/>
    </location>
</feature>
<dbReference type="RefSeq" id="WP_201854331.1">
    <property type="nucleotide sequence ID" value="NZ_JAERRG010000013.1"/>
</dbReference>
<keyword evidence="1" id="KW-0812">Transmembrane</keyword>
<keyword evidence="3" id="KW-1185">Reference proteome</keyword>
<evidence type="ECO:0000313" key="2">
    <source>
        <dbReference type="EMBL" id="MBL1116448.1"/>
    </source>
</evidence>
<comment type="caution">
    <text evidence="2">The sequence shown here is derived from an EMBL/GenBank/DDBJ whole genome shotgun (WGS) entry which is preliminary data.</text>
</comment>
<evidence type="ECO:0000313" key="3">
    <source>
        <dbReference type="Proteomes" id="UP000621510"/>
    </source>
</evidence>
<gene>
    <name evidence="2" type="ORF">JK364_29250</name>
</gene>
<dbReference type="InterPro" id="IPR010419">
    <property type="entry name" value="CO_DH_gsu"/>
</dbReference>
<organism evidence="2 3">
    <name type="scientific">Streptomyces endocoffeicus</name>
    <dbReference type="NCBI Taxonomy" id="2898945"/>
    <lineage>
        <taxon>Bacteria</taxon>
        <taxon>Bacillati</taxon>
        <taxon>Actinomycetota</taxon>
        <taxon>Actinomycetes</taxon>
        <taxon>Kitasatosporales</taxon>
        <taxon>Streptomycetaceae</taxon>
        <taxon>Streptomyces</taxon>
    </lineage>
</organism>
<accession>A0ABS1PVI6</accession>
<dbReference type="Proteomes" id="UP000621510">
    <property type="component" value="Unassembled WGS sequence"/>
</dbReference>
<sequence length="205" mass="21939">MRLQHTFHVPAHVDDAWKVLGDVPRIVPCMPGATLHDQTGDQMYSGAVQIKVGPITAEYQGTAQILDRDDDQHQMTVRAQARDVRGQGSAAATISLTARPDGAATLAEVTTDLEITGRVAQFGRGVLEQVSRHIVDEFARRLSVEITAPGRDTDSAVDAPPAGSGNLDLATLTGLSPRTLRVVYGAAAIGLAAVVLFRAARRRRR</sequence>
<evidence type="ECO:0000256" key="1">
    <source>
        <dbReference type="SAM" id="Phobius"/>
    </source>
</evidence>
<keyword evidence="1" id="KW-0472">Membrane</keyword>